<dbReference type="PROSITE" id="PS51502">
    <property type="entry name" value="S_R_A_B_BARREL"/>
    <property type="match status" value="1"/>
</dbReference>
<dbReference type="Proteomes" id="UP000224634">
    <property type="component" value="Unassembled WGS sequence"/>
</dbReference>
<dbReference type="Gene3D" id="3.30.70.100">
    <property type="match status" value="1"/>
</dbReference>
<sequence>MAGKIPGLLEIHTNPPLALTASRAKGYNMGLLAILEKAEDLQVYAVHPVHLEVQKTREELCEDALAYDMEY</sequence>
<dbReference type="InterPro" id="IPR011008">
    <property type="entry name" value="Dimeric_a/b-barrel"/>
</dbReference>
<feature type="domain" description="Stress-response A/B barrel" evidence="1">
    <location>
        <begin position="1"/>
        <end position="69"/>
    </location>
</feature>
<accession>A0A2B7X7L2</accession>
<name>A0A2B7X7L2_POLH7</name>
<comment type="caution">
    <text evidence="2">The sequence shown here is derived from an EMBL/GenBank/DDBJ whole genome shotgun (WGS) entry which is preliminary data.</text>
</comment>
<organism evidence="2 3">
    <name type="scientific">Polytolypa hystricis (strain UAMH7299)</name>
    <dbReference type="NCBI Taxonomy" id="1447883"/>
    <lineage>
        <taxon>Eukaryota</taxon>
        <taxon>Fungi</taxon>
        <taxon>Dikarya</taxon>
        <taxon>Ascomycota</taxon>
        <taxon>Pezizomycotina</taxon>
        <taxon>Eurotiomycetes</taxon>
        <taxon>Eurotiomycetidae</taxon>
        <taxon>Onygenales</taxon>
        <taxon>Onygenales incertae sedis</taxon>
        <taxon>Polytolypa</taxon>
    </lineage>
</organism>
<gene>
    <name evidence="2" type="ORF">AJ80_08438</name>
</gene>
<dbReference type="Pfam" id="PF07876">
    <property type="entry name" value="Dabb"/>
    <property type="match status" value="1"/>
</dbReference>
<protein>
    <recommendedName>
        <fullName evidence="1">Stress-response A/B barrel domain-containing protein</fullName>
    </recommendedName>
</protein>
<dbReference type="OrthoDB" id="42919at2759"/>
<dbReference type="STRING" id="1447883.A0A2B7X7L2"/>
<dbReference type="AlphaFoldDB" id="A0A2B7X7L2"/>
<proteinExistence type="predicted"/>
<keyword evidence="3" id="KW-1185">Reference proteome</keyword>
<evidence type="ECO:0000313" key="3">
    <source>
        <dbReference type="Proteomes" id="UP000224634"/>
    </source>
</evidence>
<reference evidence="2 3" key="1">
    <citation type="submission" date="2017-10" db="EMBL/GenBank/DDBJ databases">
        <title>Comparative genomics in systemic dimorphic fungi from Ajellomycetaceae.</title>
        <authorList>
            <person name="Munoz J.F."/>
            <person name="Mcewen J.G."/>
            <person name="Clay O.K."/>
            <person name="Cuomo C.A."/>
        </authorList>
    </citation>
    <scope>NUCLEOTIDE SEQUENCE [LARGE SCALE GENOMIC DNA]</scope>
    <source>
        <strain evidence="2 3">UAMH7299</strain>
    </source>
</reference>
<evidence type="ECO:0000259" key="1">
    <source>
        <dbReference type="PROSITE" id="PS51502"/>
    </source>
</evidence>
<dbReference type="InterPro" id="IPR013097">
    <property type="entry name" value="Dabb"/>
</dbReference>
<evidence type="ECO:0000313" key="2">
    <source>
        <dbReference type="EMBL" id="PGH04889.1"/>
    </source>
</evidence>
<dbReference type="EMBL" id="PDNA01000194">
    <property type="protein sequence ID" value="PGH04889.1"/>
    <property type="molecule type" value="Genomic_DNA"/>
</dbReference>
<dbReference type="SUPFAM" id="SSF54909">
    <property type="entry name" value="Dimeric alpha+beta barrel"/>
    <property type="match status" value="1"/>
</dbReference>